<keyword evidence="6" id="KW-0472">Membrane</keyword>
<evidence type="ECO:0000313" key="9">
    <source>
        <dbReference type="Proteomes" id="UP001152651"/>
    </source>
</evidence>
<comment type="caution">
    <text evidence="8">The sequence shown here is derived from an EMBL/GenBank/DDBJ whole genome shotgun (WGS) entry which is preliminary data.</text>
</comment>
<gene>
    <name evidence="8" type="ORF">FBBNIHIM_13150</name>
</gene>
<keyword evidence="4" id="KW-0997">Cell inner membrane</keyword>
<keyword evidence="3" id="KW-1003">Cell membrane</keyword>
<dbReference type="EMBL" id="CALSBS010000010">
    <property type="protein sequence ID" value="CAH6660065.1"/>
    <property type="molecule type" value="Genomic_DNA"/>
</dbReference>
<organism evidence="8 9">
    <name type="scientific">Pseudocitrobacter vendiensis</name>
    <dbReference type="NCBI Taxonomy" id="2488306"/>
    <lineage>
        <taxon>Bacteria</taxon>
        <taxon>Pseudomonadati</taxon>
        <taxon>Pseudomonadota</taxon>
        <taxon>Gammaproteobacteria</taxon>
        <taxon>Enterobacterales</taxon>
        <taxon>Enterobacteriaceae</taxon>
        <taxon>Pseudocitrobacter</taxon>
    </lineage>
</organism>
<evidence type="ECO:0000313" key="8">
    <source>
        <dbReference type="EMBL" id="CAH6660065.1"/>
    </source>
</evidence>
<dbReference type="InterPro" id="IPR044527">
    <property type="entry name" value="NrtA/CpmA_ABC-bd_dom"/>
</dbReference>
<comment type="similarity">
    <text evidence="7">Belongs to the CmpA/NrtA family.</text>
</comment>
<dbReference type="RefSeq" id="WP_253898147.1">
    <property type="nucleotide sequence ID" value="NZ_CALSBS010000010.1"/>
</dbReference>
<keyword evidence="2" id="KW-0813">Transport</keyword>
<comment type="subcellular location">
    <subcellularLocation>
        <location evidence="1">Endomembrane system</location>
    </subcellularLocation>
</comment>
<dbReference type="CDD" id="cd13553">
    <property type="entry name" value="PBP2_NrtA_CpmA_like"/>
    <property type="match status" value="1"/>
</dbReference>
<name>A0ABM9FAA8_9ENTR</name>
<evidence type="ECO:0000256" key="2">
    <source>
        <dbReference type="ARBA" id="ARBA00022448"/>
    </source>
</evidence>
<accession>A0ABM9FAA8</accession>
<evidence type="ECO:0000256" key="5">
    <source>
        <dbReference type="ARBA" id="ARBA00022729"/>
    </source>
</evidence>
<keyword evidence="9" id="KW-1185">Reference proteome</keyword>
<dbReference type="Pfam" id="PF13379">
    <property type="entry name" value="NMT1_2"/>
    <property type="match status" value="1"/>
</dbReference>
<dbReference type="Proteomes" id="UP001152651">
    <property type="component" value="Unassembled WGS sequence"/>
</dbReference>
<keyword evidence="5" id="KW-0732">Signal</keyword>
<dbReference type="PROSITE" id="PS51318">
    <property type="entry name" value="TAT"/>
    <property type="match status" value="1"/>
</dbReference>
<dbReference type="PANTHER" id="PTHR30024">
    <property type="entry name" value="ALIPHATIC SULFONATES-BINDING PROTEIN-RELATED"/>
    <property type="match status" value="1"/>
</dbReference>
<proteinExistence type="inferred from homology"/>
<dbReference type="SUPFAM" id="SSF53850">
    <property type="entry name" value="Periplasmic binding protein-like II"/>
    <property type="match status" value="1"/>
</dbReference>
<dbReference type="PANTHER" id="PTHR30024:SF7">
    <property type="entry name" value="NITRATE_NITRITE BINDING PROTEIN NRTA"/>
    <property type="match status" value="1"/>
</dbReference>
<dbReference type="InterPro" id="IPR006311">
    <property type="entry name" value="TAT_signal"/>
</dbReference>
<dbReference type="Gene3D" id="3.40.190.10">
    <property type="entry name" value="Periplasmic binding protein-like II"/>
    <property type="match status" value="2"/>
</dbReference>
<protein>
    <submittedName>
        <fullName evidence="8">ABC-type nitrate/sulfonate/bicarbonate transport system, periplasmic component</fullName>
    </submittedName>
</protein>
<evidence type="ECO:0000256" key="4">
    <source>
        <dbReference type="ARBA" id="ARBA00022519"/>
    </source>
</evidence>
<evidence type="ECO:0000256" key="3">
    <source>
        <dbReference type="ARBA" id="ARBA00022475"/>
    </source>
</evidence>
<sequence>MGDAFSLSRRRLLQAGAALGGAMLLPGLMHSAWAAGSDKPEQETVRVGFIPLTDCAPLAIASLKGFDKKYGITLVPSKEASWAAVRDKLVNGELDAAHVLYGLLYGLELGIASKPQAMANLMTLNRNGQAITLSAELQEKGVTDLPALKKLIGQSAPGAYTFAHTFPTGTHAMWLYYWLASGGIHPFDDVRTVVVPPPQMVMNMRIGNMVGFCVGEPWNARAINDRIGFTAATTQDIWPEHPEKVLGTRREWVEQNPNTSRALVAALIDAARWIEASAENKRETAQILSRRGWLNTKEQYLTGRMLGEYDNGIGRRWQDAHPMRFYAEGEVTFPWISDGMWFLTQFRRWGLLKTEPDYRAIAQRINRTDIWKDAAQAVGGITPPSSLFRSSTLMDGTVWNGSDPEGYARSFAIQRRGA</sequence>
<evidence type="ECO:0000256" key="1">
    <source>
        <dbReference type="ARBA" id="ARBA00004308"/>
    </source>
</evidence>
<evidence type="ECO:0000256" key="6">
    <source>
        <dbReference type="ARBA" id="ARBA00023136"/>
    </source>
</evidence>
<evidence type="ECO:0000256" key="7">
    <source>
        <dbReference type="ARBA" id="ARBA00024031"/>
    </source>
</evidence>
<reference evidence="8" key="1">
    <citation type="submission" date="2022-05" db="EMBL/GenBank/DDBJ databases">
        <authorList>
            <person name="Blom J."/>
        </authorList>
    </citation>
    <scope>NUCLEOTIDE SEQUENCE</scope>
    <source>
        <strain evidence="8">Type strain: CPO20170097</strain>
    </source>
</reference>